<protein>
    <submittedName>
        <fullName evidence="1">Uncharacterized protein</fullName>
    </submittedName>
</protein>
<dbReference type="EMBL" id="AVOT02003076">
    <property type="protein sequence ID" value="MBW0472400.1"/>
    <property type="molecule type" value="Genomic_DNA"/>
</dbReference>
<proteinExistence type="predicted"/>
<gene>
    <name evidence="1" type="ORF">O181_012115</name>
</gene>
<accession>A0A9Q3BWG9</accession>
<reference evidence="1" key="1">
    <citation type="submission" date="2021-03" db="EMBL/GenBank/DDBJ databases">
        <title>Draft genome sequence of rust myrtle Austropuccinia psidii MF-1, a brazilian biotype.</title>
        <authorList>
            <person name="Quecine M.C."/>
            <person name="Pachon D.M.R."/>
            <person name="Bonatelli M.L."/>
            <person name="Correr F.H."/>
            <person name="Franceschini L.M."/>
            <person name="Leite T.F."/>
            <person name="Margarido G.R.A."/>
            <person name="Almeida C.A."/>
            <person name="Ferrarezi J.A."/>
            <person name="Labate C.A."/>
        </authorList>
    </citation>
    <scope>NUCLEOTIDE SEQUENCE</scope>
    <source>
        <strain evidence="1">MF-1</strain>
    </source>
</reference>
<dbReference type="Proteomes" id="UP000765509">
    <property type="component" value="Unassembled WGS sequence"/>
</dbReference>
<keyword evidence="2" id="KW-1185">Reference proteome</keyword>
<evidence type="ECO:0000313" key="2">
    <source>
        <dbReference type="Proteomes" id="UP000765509"/>
    </source>
</evidence>
<comment type="caution">
    <text evidence="1">The sequence shown here is derived from an EMBL/GenBank/DDBJ whole genome shotgun (WGS) entry which is preliminary data.</text>
</comment>
<name>A0A9Q3BWG9_9BASI</name>
<organism evidence="1 2">
    <name type="scientific">Austropuccinia psidii MF-1</name>
    <dbReference type="NCBI Taxonomy" id="1389203"/>
    <lineage>
        <taxon>Eukaryota</taxon>
        <taxon>Fungi</taxon>
        <taxon>Dikarya</taxon>
        <taxon>Basidiomycota</taxon>
        <taxon>Pucciniomycotina</taxon>
        <taxon>Pucciniomycetes</taxon>
        <taxon>Pucciniales</taxon>
        <taxon>Sphaerophragmiaceae</taxon>
        <taxon>Austropuccinia</taxon>
    </lineage>
</organism>
<evidence type="ECO:0000313" key="1">
    <source>
        <dbReference type="EMBL" id="MBW0472400.1"/>
    </source>
</evidence>
<dbReference type="OrthoDB" id="8010798at2759"/>
<dbReference type="AlphaFoldDB" id="A0A9Q3BWG9"/>
<sequence length="79" mass="9229">MCGGKEYTSSGMGPIQHWKEKPHDLLFLDIMGPFNDNPLDYWYIMTICDHAFTYSFVYLMQSRKDAPEAILEPINPLWV</sequence>